<evidence type="ECO:0000313" key="6">
    <source>
        <dbReference type="EMBL" id="GBO99617.1"/>
    </source>
</evidence>
<dbReference type="InterPro" id="IPR007021">
    <property type="entry name" value="DUF659"/>
</dbReference>
<dbReference type="GO" id="GO:0005829">
    <property type="term" value="C:cytosol"/>
    <property type="evidence" value="ECO:0007669"/>
    <property type="project" value="GOC"/>
</dbReference>
<dbReference type="Pfam" id="PF12584">
    <property type="entry name" value="TRAPPC10"/>
    <property type="match status" value="1"/>
</dbReference>
<dbReference type="Pfam" id="PF11817">
    <property type="entry name" value="Foie-gras_1"/>
    <property type="match status" value="1"/>
</dbReference>
<dbReference type="SUPFAM" id="SSF53098">
    <property type="entry name" value="Ribonuclease H-like"/>
    <property type="match status" value="1"/>
</dbReference>
<dbReference type="PANTHER" id="PTHR13251">
    <property type="entry name" value="EPILEPSY HOLOPROSENCEPHALY CANDIDATE 1/TMEM1"/>
    <property type="match status" value="1"/>
</dbReference>
<dbReference type="GO" id="GO:0006891">
    <property type="term" value="P:intra-Golgi vesicle-mediated transport"/>
    <property type="evidence" value="ECO:0007669"/>
    <property type="project" value="TreeGrafter"/>
</dbReference>
<dbReference type="InterPro" id="IPR021773">
    <property type="entry name" value="TPC11"/>
</dbReference>
<dbReference type="Pfam" id="PF23604">
    <property type="entry name" value="Ig_TRAPPC10"/>
    <property type="match status" value="1"/>
</dbReference>
<dbReference type="InterPro" id="IPR045126">
    <property type="entry name" value="TRAPPC10/Trs130"/>
</dbReference>
<evidence type="ECO:0000259" key="2">
    <source>
        <dbReference type="Pfam" id="PF04937"/>
    </source>
</evidence>
<dbReference type="GO" id="GO:1990071">
    <property type="term" value="C:TRAPPII protein complex"/>
    <property type="evidence" value="ECO:0007669"/>
    <property type="project" value="InterPro"/>
</dbReference>
<dbReference type="STRING" id="151549.A0A4C1SEM2"/>
<accession>A0A4C1SEM2</accession>
<name>A0A4C1SEM2_EUMVA</name>
<protein>
    <submittedName>
        <fullName evidence="6">Trafficking protein particle complex subunit 10</fullName>
    </submittedName>
</protein>
<keyword evidence="7" id="KW-1185">Reference proteome</keyword>
<feature type="region of interest" description="Disordered" evidence="1">
    <location>
        <begin position="1353"/>
        <end position="1374"/>
    </location>
</feature>
<feature type="domain" description="DUF659" evidence="2">
    <location>
        <begin position="882"/>
        <end position="1038"/>
    </location>
</feature>
<dbReference type="InterPro" id="IPR056917">
    <property type="entry name" value="Ig_TRAPPC10"/>
</dbReference>
<reference evidence="6 7" key="1">
    <citation type="journal article" date="2019" name="Commun. Biol.">
        <title>The bagworm genome reveals a unique fibroin gene that provides high tensile strength.</title>
        <authorList>
            <person name="Kono N."/>
            <person name="Nakamura H."/>
            <person name="Ohtoshi R."/>
            <person name="Tomita M."/>
            <person name="Numata K."/>
            <person name="Arakawa K."/>
        </authorList>
    </citation>
    <scope>NUCLEOTIDE SEQUENCE [LARGE SCALE GENOMIC DNA]</scope>
</reference>
<dbReference type="EMBL" id="BGZK01000003">
    <property type="protein sequence ID" value="GBO99617.1"/>
    <property type="molecule type" value="Genomic_DNA"/>
</dbReference>
<dbReference type="InterPro" id="IPR012337">
    <property type="entry name" value="RNaseH-like_sf"/>
</dbReference>
<gene>
    <name evidence="6" type="primary">SIDL</name>
    <name evidence="6" type="ORF">EVAR_748_1</name>
</gene>
<evidence type="ECO:0000259" key="3">
    <source>
        <dbReference type="Pfam" id="PF11817"/>
    </source>
</evidence>
<evidence type="ECO:0000259" key="4">
    <source>
        <dbReference type="Pfam" id="PF12584"/>
    </source>
</evidence>
<proteinExistence type="predicted"/>
<evidence type="ECO:0000259" key="5">
    <source>
        <dbReference type="Pfam" id="PF23604"/>
    </source>
</evidence>
<organism evidence="6 7">
    <name type="scientific">Eumeta variegata</name>
    <name type="common">Bagworm moth</name>
    <name type="synonym">Eumeta japonica</name>
    <dbReference type="NCBI Taxonomy" id="151549"/>
    <lineage>
        <taxon>Eukaryota</taxon>
        <taxon>Metazoa</taxon>
        <taxon>Ecdysozoa</taxon>
        <taxon>Arthropoda</taxon>
        <taxon>Hexapoda</taxon>
        <taxon>Insecta</taxon>
        <taxon>Pterygota</taxon>
        <taxon>Neoptera</taxon>
        <taxon>Endopterygota</taxon>
        <taxon>Lepidoptera</taxon>
        <taxon>Glossata</taxon>
        <taxon>Ditrysia</taxon>
        <taxon>Tineoidea</taxon>
        <taxon>Psychidae</taxon>
        <taxon>Oiketicinae</taxon>
        <taxon>Eumeta</taxon>
    </lineage>
</organism>
<dbReference type="PANTHER" id="PTHR13251:SF3">
    <property type="entry name" value="TRAFFICKING PROTEIN PARTICLE COMPLEX SUBUNIT 10"/>
    <property type="match status" value="1"/>
</dbReference>
<evidence type="ECO:0000313" key="7">
    <source>
        <dbReference type="Proteomes" id="UP000299102"/>
    </source>
</evidence>
<dbReference type="Proteomes" id="UP000299102">
    <property type="component" value="Unassembled WGS sequence"/>
</dbReference>
<feature type="domain" description="Trafficking protein particle complex subunit 11" evidence="3">
    <location>
        <begin position="259"/>
        <end position="368"/>
    </location>
</feature>
<feature type="domain" description="TRAPPC10/Trs130 C-terminal" evidence="4">
    <location>
        <begin position="1286"/>
        <end position="1387"/>
    </location>
</feature>
<feature type="domain" description="TRAPPC10 Ig-like" evidence="5">
    <location>
        <begin position="631"/>
        <end position="745"/>
    </location>
</feature>
<comment type="caution">
    <text evidence="6">The sequence shown here is derived from an EMBL/GenBank/DDBJ whole genome shotgun (WGS) entry which is preliminary data.</text>
</comment>
<dbReference type="GO" id="GO:0034498">
    <property type="term" value="P:early endosome to Golgi transport"/>
    <property type="evidence" value="ECO:0007669"/>
    <property type="project" value="TreeGrafter"/>
</dbReference>
<dbReference type="Pfam" id="PF04937">
    <property type="entry name" value="DUF659"/>
    <property type="match status" value="1"/>
</dbReference>
<dbReference type="InterPro" id="IPR022233">
    <property type="entry name" value="TRAPPC10/Trs130_C"/>
</dbReference>
<dbReference type="OrthoDB" id="10256906at2759"/>
<evidence type="ECO:0000256" key="1">
    <source>
        <dbReference type="SAM" id="MobiDB-lite"/>
    </source>
</evidence>
<sequence length="1399" mass="156691">MRHKPNAKADRASLSFVPRSRLHARLRRNMTRRQFESQIFSNLTKAMDIKKNRTSAYHPQSNVLLDLRATLRTDTEVSPAELTYGYNLRLPDRLKPAYLLPDEETTDIPTKNVLPQINTETPDRDPVTSPNNTTLLKRTRSDRIIKPPIASRCLSTIHNTMKELYLLDIAVPEGAAACWALLACTETLRACERLASSNGNALEKCTAQQAPLLHYAKDKLHELGKLCSLLPGSPEPTSEQLHLVVMLSAGMGDSEPNNQTPTPTDRLKEALCSKNSFQHYYLELAELAMGTYKHIGRLRFARLIGRDLASFYSELGETGKAVVFMMDALRSYEEQGWKELAAQTRLELVACAQKMGDVDRYIKLSATIASTLELEILVRNFYLDEMLKSIKKDLHDRKESVLAELSDCFKIISVNLIPSERGNYVTDNKVQCRMEVESFLPREVVCSRAAISIEACNSSDKQTEKRTPVKGYKTELTVNSNIGTQTNSPKKGVQDSNYNTDGIRLDDLKPKNPLLNPLCITSQLHYKEDKTLQKATVECANPKVTLRRSDSSKYRKPSATARGDFCNAFSCNNFAIKPGVNEIILENLPKKSGSFKLGQVSLLIEEKLEYLSNALIGPKVGYEVVTQGVNVYLNKLEPKKDLVAGLEHSMELVVTSGSSHIQENATIQVKTSNGLVIRTEHEQTMSRELTISVPPCEPFQKSRIPLFLFSHLQTKRDRDKTVEHTVWLTCPWWDTVTEVPLDFTPPMIASWRLLTSNTRKFVHVNLKSTVAHLIQFKVTGPKLQCDSNVTVADLNPKNESLVVASDGTAVSFMWELLKDPLVKAGAMKATFSVLYCLMNSDDDFRLFSCPFDIQDYTTLFVIRTKLEPAKGSDFCRASQIIPEESTINKNYLSAIYEEVLSEIRADLSNNLLWISADETTDSCGRYMANLIVGKLSKDPSTPHLVACKVLEKTNHSTIARFINDSIRSLFSDSSMDEKICVFVSDATPYMVKAGQALKVFYPKLLHITCLAHGLHRVAEEIRKEFGIVNKLISSTKKVFLKAPSRVQAYKERLPNLALPPQPILTHWGTWLKAVLFYAENFEAIKEVVGQFDSSEAIAINSSQLAFENPSIKQNIALIATHFSNIPDAIERLETKNLPLCKSLEILEKIIEQNNALPNSLSEKVRGKLNAVLYKNLCLEEIKKVNAFINGTGQILPEEVSAEMAPNFKFCPVTSVDVERNPVGNQHEPNKNLYRKRKWAWVRIVNNNVIKSECITEIENKSRTINGTGSMGRYGIEINSRTGLKLRVNETEYTSLMYEVLADQTMWAVLGRTAGVITTEASCPEPPAVTLDVMPLLAGYLPLPTVRLSKYIAPNTKDGKSSSSHPRLEPFSPGQVYHAGKAKQVHVLPSLPKETLDQTT</sequence>